<keyword evidence="2" id="KW-1185">Reference proteome</keyword>
<feature type="non-terminal residue" evidence="3">
    <location>
        <position position="1"/>
    </location>
</feature>
<feature type="compositionally biased region" description="Gly residues" evidence="1">
    <location>
        <begin position="1"/>
        <end position="21"/>
    </location>
</feature>
<dbReference type="Proteomes" id="UP000694925">
    <property type="component" value="Unplaced"/>
</dbReference>
<proteinExistence type="predicted"/>
<evidence type="ECO:0000313" key="3">
    <source>
        <dbReference type="RefSeq" id="XP_026667856.1"/>
    </source>
</evidence>
<accession>A0AAJ7RY35</accession>
<evidence type="ECO:0000256" key="1">
    <source>
        <dbReference type="SAM" id="MobiDB-lite"/>
    </source>
</evidence>
<dbReference type="AlphaFoldDB" id="A0AAJ7RY35"/>
<dbReference type="RefSeq" id="XP_026667856.1">
    <property type="nucleotide sequence ID" value="XM_026812055.1"/>
</dbReference>
<name>A0AAJ7RY35_9HYME</name>
<organism evidence="2 3">
    <name type="scientific">Ceratina calcarata</name>
    <dbReference type="NCBI Taxonomy" id="156304"/>
    <lineage>
        <taxon>Eukaryota</taxon>
        <taxon>Metazoa</taxon>
        <taxon>Ecdysozoa</taxon>
        <taxon>Arthropoda</taxon>
        <taxon>Hexapoda</taxon>
        <taxon>Insecta</taxon>
        <taxon>Pterygota</taxon>
        <taxon>Neoptera</taxon>
        <taxon>Endopterygota</taxon>
        <taxon>Hymenoptera</taxon>
        <taxon>Apocrita</taxon>
        <taxon>Aculeata</taxon>
        <taxon>Apoidea</taxon>
        <taxon>Anthophila</taxon>
        <taxon>Apidae</taxon>
        <taxon>Ceratina</taxon>
        <taxon>Zadontomerus</taxon>
    </lineage>
</organism>
<dbReference type="KEGG" id="ccal:113464097"/>
<dbReference type="GeneID" id="113464097"/>
<protein>
    <submittedName>
        <fullName evidence="3">Predicted GPI-anchored protein 37</fullName>
    </submittedName>
</protein>
<feature type="region of interest" description="Disordered" evidence="1">
    <location>
        <begin position="1"/>
        <end position="65"/>
    </location>
</feature>
<sequence length="65" mass="6248">NGSQSGGQSGNTSGNVGGNGSSGQSSSISGNNGGMNWLTCVMHGINGGTGTSSTSESRGPHLKLH</sequence>
<gene>
    <name evidence="3" type="primary">LOC113464097</name>
</gene>
<evidence type="ECO:0000313" key="2">
    <source>
        <dbReference type="Proteomes" id="UP000694925"/>
    </source>
</evidence>
<reference evidence="3" key="1">
    <citation type="submission" date="2025-08" db="UniProtKB">
        <authorList>
            <consortium name="RefSeq"/>
        </authorList>
    </citation>
    <scope>IDENTIFICATION</scope>
    <source>
        <tissue evidence="3">Whole body</tissue>
    </source>
</reference>